<evidence type="ECO:0000313" key="4">
    <source>
        <dbReference type="Proteomes" id="UP001151760"/>
    </source>
</evidence>
<keyword evidence="4" id="KW-1185">Reference proteome</keyword>
<comment type="caution">
    <text evidence="3">The sequence shown here is derived from an EMBL/GenBank/DDBJ whole genome shotgun (WGS) entry which is preliminary data.</text>
</comment>
<feature type="coiled-coil region" evidence="1">
    <location>
        <begin position="256"/>
        <end position="287"/>
    </location>
</feature>
<name>A0ABQ5FXW8_9ASTR</name>
<sequence>MSQAKEAQIKLYKTREDKEIDKVIALENKIKVLNDIVYKTGQSVKTMNMLNRNCKTSFVKPEFHKKPQRANPRLYDIGCYNDNLALMLAPDSDETIRLEKESRSKLSDLIRPFDYAQLNNLYDFFVPQREKSAAQHNFPKTSTMSQTSSNNEYSKESFRKQPTLLEKRIDESIPWDKKCQSSKELFKIKKCVGTIFDGVERCKQTIAKRTYFGNIDPFIQNTIEGNFGPQISKINVDLERFHLCLKEEMVADLKYVNSLEDEVDNLKSQMETQKTQFLNEIDRLSREYYYADHMNAILGIYTDLDEFTDLQCDYGETLQKCERLEKELSKSRKMSKSFESLQKHAINLELDLQQCKEKIKNDKSFKENQSNVFLKEREQYFEIQDLKAQLQDKGIAISELKKLIEKMKGKSVETKFEKSSVIRQPNAFKSQRQSILGKPAIFSDSLAKKDFSKSKPVTTQNVSNDFSKPVTAQILPQNKTSCETCELILN</sequence>
<gene>
    <name evidence="3" type="ORF">Tco_1019089</name>
</gene>
<keyword evidence="1" id="KW-0175">Coiled coil</keyword>
<reference evidence="3" key="2">
    <citation type="submission" date="2022-01" db="EMBL/GenBank/DDBJ databases">
        <authorList>
            <person name="Yamashiro T."/>
            <person name="Shiraishi A."/>
            <person name="Satake H."/>
            <person name="Nakayama K."/>
        </authorList>
    </citation>
    <scope>NUCLEOTIDE SEQUENCE</scope>
</reference>
<dbReference type="Proteomes" id="UP001151760">
    <property type="component" value="Unassembled WGS sequence"/>
</dbReference>
<proteinExistence type="predicted"/>
<reference evidence="3" key="1">
    <citation type="journal article" date="2022" name="Int. J. Mol. Sci.">
        <title>Draft Genome of Tanacetum Coccineum: Genomic Comparison of Closely Related Tanacetum-Family Plants.</title>
        <authorList>
            <person name="Yamashiro T."/>
            <person name="Shiraishi A."/>
            <person name="Nakayama K."/>
            <person name="Satake H."/>
        </authorList>
    </citation>
    <scope>NUCLEOTIDE SEQUENCE</scope>
</reference>
<feature type="compositionally biased region" description="Polar residues" evidence="2">
    <location>
        <begin position="134"/>
        <end position="152"/>
    </location>
</feature>
<evidence type="ECO:0000256" key="2">
    <source>
        <dbReference type="SAM" id="MobiDB-lite"/>
    </source>
</evidence>
<accession>A0ABQ5FXW8</accession>
<evidence type="ECO:0000256" key="1">
    <source>
        <dbReference type="SAM" id="Coils"/>
    </source>
</evidence>
<evidence type="ECO:0000313" key="3">
    <source>
        <dbReference type="EMBL" id="GJT67609.1"/>
    </source>
</evidence>
<protein>
    <submittedName>
        <fullName evidence="3">Uncharacterized protein</fullName>
    </submittedName>
</protein>
<dbReference type="EMBL" id="BQNB010017824">
    <property type="protein sequence ID" value="GJT67609.1"/>
    <property type="molecule type" value="Genomic_DNA"/>
</dbReference>
<feature type="region of interest" description="Disordered" evidence="2">
    <location>
        <begin position="134"/>
        <end position="157"/>
    </location>
</feature>
<organism evidence="3 4">
    <name type="scientific">Tanacetum coccineum</name>
    <dbReference type="NCBI Taxonomy" id="301880"/>
    <lineage>
        <taxon>Eukaryota</taxon>
        <taxon>Viridiplantae</taxon>
        <taxon>Streptophyta</taxon>
        <taxon>Embryophyta</taxon>
        <taxon>Tracheophyta</taxon>
        <taxon>Spermatophyta</taxon>
        <taxon>Magnoliopsida</taxon>
        <taxon>eudicotyledons</taxon>
        <taxon>Gunneridae</taxon>
        <taxon>Pentapetalae</taxon>
        <taxon>asterids</taxon>
        <taxon>campanulids</taxon>
        <taxon>Asterales</taxon>
        <taxon>Asteraceae</taxon>
        <taxon>Asteroideae</taxon>
        <taxon>Anthemideae</taxon>
        <taxon>Anthemidinae</taxon>
        <taxon>Tanacetum</taxon>
    </lineage>
</organism>